<feature type="domain" description="DNA primase/polymerase bifunctional N-terminal" evidence="1">
    <location>
        <begin position="24"/>
        <end position="159"/>
    </location>
</feature>
<evidence type="ECO:0000259" key="1">
    <source>
        <dbReference type="Pfam" id="PF09250"/>
    </source>
</evidence>
<dbReference type="SUPFAM" id="SSF56747">
    <property type="entry name" value="Prim-pol domain"/>
    <property type="match status" value="1"/>
</dbReference>
<proteinExistence type="predicted"/>
<name>A0A835VTQ8_CHLIN</name>
<dbReference type="Pfam" id="PF26128">
    <property type="entry name" value="Gad2"/>
    <property type="match status" value="1"/>
</dbReference>
<accession>A0A835VTQ8</accession>
<keyword evidence="3" id="KW-1185">Reference proteome</keyword>
<gene>
    <name evidence="2" type="ORF">HXX76_014134</name>
</gene>
<dbReference type="InterPro" id="IPR015330">
    <property type="entry name" value="DNA_primase/pol_bifunc_N"/>
</dbReference>
<dbReference type="OrthoDB" id="539213at2759"/>
<organism evidence="2 3">
    <name type="scientific">Chlamydomonas incerta</name>
    <dbReference type="NCBI Taxonomy" id="51695"/>
    <lineage>
        <taxon>Eukaryota</taxon>
        <taxon>Viridiplantae</taxon>
        <taxon>Chlorophyta</taxon>
        <taxon>core chlorophytes</taxon>
        <taxon>Chlorophyceae</taxon>
        <taxon>CS clade</taxon>
        <taxon>Chlamydomonadales</taxon>
        <taxon>Chlamydomonadaceae</taxon>
        <taxon>Chlamydomonas</taxon>
    </lineage>
</organism>
<dbReference type="Proteomes" id="UP000650467">
    <property type="component" value="Unassembled WGS sequence"/>
</dbReference>
<dbReference type="AlphaFoldDB" id="A0A835VTQ8"/>
<dbReference type="EMBL" id="JAEHOC010000060">
    <property type="protein sequence ID" value="KAG2424976.1"/>
    <property type="molecule type" value="Genomic_DNA"/>
</dbReference>
<dbReference type="Pfam" id="PF09250">
    <property type="entry name" value="Prim-Pol"/>
    <property type="match status" value="1"/>
</dbReference>
<protein>
    <recommendedName>
        <fullName evidence="1">DNA primase/polymerase bifunctional N-terminal domain-containing protein</fullName>
    </recommendedName>
</protein>
<reference evidence="2" key="1">
    <citation type="journal article" date="2020" name="bioRxiv">
        <title>Comparative genomics of Chlamydomonas.</title>
        <authorList>
            <person name="Craig R.J."/>
            <person name="Hasan A.R."/>
            <person name="Ness R.W."/>
            <person name="Keightley P.D."/>
        </authorList>
    </citation>
    <scope>NUCLEOTIDE SEQUENCE</scope>
    <source>
        <strain evidence="2">SAG 7.73</strain>
    </source>
</reference>
<sequence length="694" mass="78850">MDELQELQMWLRHQHPTDVLMVTAKGTKNPLYCHKNGTWDWPQFDKLMASDSTFGQLQPAFMGEHDIGILLHSLCVVDVDSMAQASVLEERFPVLKEAPRERTRKGMHYFFLRSPKADAEGYYDGRAQREHGIDFKTVCHTGTSGFVLVAPSTDKKWVAPLWEVAPFPIPDDLLHKVAKPRHGPCDIWVAFPDDPDSPEPLHITQSSIIQDFQIFQPFLEGDDTLHGGEVTSVVLPLAGIKRRTFEAVVFTCKHGITPEFPELGLCEDIITTADFMGVATWRLKKAFGPGGTVYALHDTERVLRGMGRAMHQEQICRVKGEDLVCQEVCLENLRAPVRITKTVNWLFHDVQPCPLHIWDMDLLEDIARERAMPDFVHRWLRQHPQLVLAGGAPLAHLMDRKANDYDFFVCTDCPDTATSILHSLLEDEDATLVARTPYAVTMKVENCTAQVILRLYRSPEHVMASFDLQPCKVMMYFEPSQDRLVIKATQSWFLAMSMGCQAVDLTMWGVGSAARVLKYAAHGFDPYVPCADKACIDTAKLPTSSGLGQLWVALDSLQRRLFWWARGRVSNTLPDSWTMQYIIYQLRLPHSEYSLVLKIRSRLAYWLGWLRGGTSRAPETQTRARALMVRHDVEDLRWSVARNSNFRPQKPAWDSFCTMDVWFVKQVTAVFPGSNVCQQYVLDMLPGARVPPPL</sequence>
<evidence type="ECO:0000313" key="3">
    <source>
        <dbReference type="Proteomes" id="UP000650467"/>
    </source>
</evidence>
<evidence type="ECO:0000313" key="2">
    <source>
        <dbReference type="EMBL" id="KAG2424976.1"/>
    </source>
</evidence>
<comment type="caution">
    <text evidence="2">The sequence shown here is derived from an EMBL/GenBank/DDBJ whole genome shotgun (WGS) entry which is preliminary data.</text>
</comment>